<evidence type="ECO:0000259" key="2">
    <source>
        <dbReference type="Pfam" id="PF01408"/>
    </source>
</evidence>
<dbReference type="InterPro" id="IPR004104">
    <property type="entry name" value="Gfo/Idh/MocA-like_OxRdtase_C"/>
</dbReference>
<dbReference type="InterPro" id="IPR050424">
    <property type="entry name" value="Gfo-Idh-MocA_inositol_DH"/>
</dbReference>
<evidence type="ECO:0000256" key="1">
    <source>
        <dbReference type="SAM" id="MobiDB-lite"/>
    </source>
</evidence>
<feature type="region of interest" description="Disordered" evidence="1">
    <location>
        <begin position="1"/>
        <end position="25"/>
    </location>
</feature>
<evidence type="ECO:0008006" key="5">
    <source>
        <dbReference type="Google" id="ProtNLM"/>
    </source>
</evidence>
<gene>
    <name evidence="4" type="ORF">PPAR1163_LOCUS21271</name>
</gene>
<sequence>MRGRSTMCTGGGNSGNGGNGSPRIRPRRRSSILLTAFVAAAALAQDGIAHAYSGARRDWGLGRLLTRTGASLRNHTVNASDARPAGKEANMGDAPTLGYGLIGVGMMGQEHIKNLNLLRQDGDRVCVAAMSDPEPKSIAEAKELISKEEGQPMPAEYSDFGDLINDPNVHVLVISTPNVHHVEVLRLAIASGKHILVEKPMCTTPEHCLEVEELLRSSGKYGPDGSIYWVAMEYRYIRPITRMLEVADGGDVGKVRMVSIREHRYPFLIKVGNWNRFSANTGGTLVEKCCHFFDLMLRITGSAPVRVFASGAVDVNHQDETYDGAVPDIIDNAYVLVDFENGSRACLDLCMFAEASEHQEELCIVGDRGKVEAKVPVNEVTIGIRGTSPIDWIPPPEEERTLIKEEAHVSDRLLGAGYHEGSTYWEHKRLYEIINMPAGDAKRKPDVSMQDGLMSVMVGAAAEKSVREGRHVMLSELVPDNIRQHTAATVASRIARLNEAARLA</sequence>
<dbReference type="SUPFAM" id="SSF55347">
    <property type="entry name" value="Glyceraldehyde-3-phosphate dehydrogenase-like, C-terminal domain"/>
    <property type="match status" value="1"/>
</dbReference>
<feature type="domain" description="Gfo/Idh/MocA-like oxidoreductase N-terminal" evidence="2">
    <location>
        <begin position="98"/>
        <end position="220"/>
    </location>
</feature>
<dbReference type="Gene3D" id="3.30.360.10">
    <property type="entry name" value="Dihydrodipicolinate Reductase, domain 2"/>
    <property type="match status" value="1"/>
</dbReference>
<evidence type="ECO:0000313" key="4">
    <source>
        <dbReference type="EMBL" id="CAD9262888.1"/>
    </source>
</evidence>
<dbReference type="GO" id="GO:0000166">
    <property type="term" value="F:nucleotide binding"/>
    <property type="evidence" value="ECO:0007669"/>
    <property type="project" value="InterPro"/>
</dbReference>
<dbReference type="AlphaFoldDB" id="A0A7S1UBC0"/>
<name>A0A7S1UBC0_9STRA</name>
<feature type="compositionally biased region" description="Gly residues" evidence="1">
    <location>
        <begin position="9"/>
        <end position="20"/>
    </location>
</feature>
<dbReference type="InterPro" id="IPR000683">
    <property type="entry name" value="Gfo/Idh/MocA-like_OxRdtase_N"/>
</dbReference>
<dbReference type="PANTHER" id="PTHR43593:SF1">
    <property type="entry name" value="INOSITOL 2-DEHYDROGENASE"/>
    <property type="match status" value="1"/>
</dbReference>
<dbReference type="Pfam" id="PF01408">
    <property type="entry name" value="GFO_IDH_MocA"/>
    <property type="match status" value="1"/>
</dbReference>
<organism evidence="4">
    <name type="scientific">Phaeomonas parva</name>
    <dbReference type="NCBI Taxonomy" id="124430"/>
    <lineage>
        <taxon>Eukaryota</taxon>
        <taxon>Sar</taxon>
        <taxon>Stramenopiles</taxon>
        <taxon>Ochrophyta</taxon>
        <taxon>Pinguiophyceae</taxon>
        <taxon>Pinguiochrysidales</taxon>
        <taxon>Pinguiochrysidaceae</taxon>
        <taxon>Phaeomonas</taxon>
    </lineage>
</organism>
<dbReference type="SUPFAM" id="SSF51735">
    <property type="entry name" value="NAD(P)-binding Rossmann-fold domains"/>
    <property type="match status" value="1"/>
</dbReference>
<feature type="domain" description="Gfo/Idh/MocA-like oxidoreductase C-terminal" evidence="3">
    <location>
        <begin position="249"/>
        <end position="474"/>
    </location>
</feature>
<dbReference type="Gene3D" id="3.40.50.720">
    <property type="entry name" value="NAD(P)-binding Rossmann-like Domain"/>
    <property type="match status" value="1"/>
</dbReference>
<reference evidence="4" key="1">
    <citation type="submission" date="2021-01" db="EMBL/GenBank/DDBJ databases">
        <authorList>
            <person name="Corre E."/>
            <person name="Pelletier E."/>
            <person name="Niang G."/>
            <person name="Scheremetjew M."/>
            <person name="Finn R."/>
            <person name="Kale V."/>
            <person name="Holt S."/>
            <person name="Cochrane G."/>
            <person name="Meng A."/>
            <person name="Brown T."/>
            <person name="Cohen L."/>
        </authorList>
    </citation>
    <scope>NUCLEOTIDE SEQUENCE</scope>
    <source>
        <strain evidence="4">CCMP2877</strain>
    </source>
</reference>
<dbReference type="PANTHER" id="PTHR43593">
    <property type="match status" value="1"/>
</dbReference>
<dbReference type="EMBL" id="HBGJ01033636">
    <property type="protein sequence ID" value="CAD9262888.1"/>
    <property type="molecule type" value="Transcribed_RNA"/>
</dbReference>
<protein>
    <recommendedName>
        <fullName evidence="5">Gfo/Idh/MocA-like oxidoreductase N-terminal domain-containing protein</fullName>
    </recommendedName>
</protein>
<dbReference type="InterPro" id="IPR036291">
    <property type="entry name" value="NAD(P)-bd_dom_sf"/>
</dbReference>
<accession>A0A7S1UBC0</accession>
<dbReference type="Pfam" id="PF02894">
    <property type="entry name" value="GFO_IDH_MocA_C"/>
    <property type="match status" value="1"/>
</dbReference>
<evidence type="ECO:0000259" key="3">
    <source>
        <dbReference type="Pfam" id="PF02894"/>
    </source>
</evidence>
<proteinExistence type="predicted"/>